<comment type="caution">
    <text evidence="9">The sequence shown here is derived from an EMBL/GenBank/DDBJ whole genome shotgun (WGS) entry which is preliminary data.</text>
</comment>
<keyword evidence="3 6" id="KW-0133">Cell shape</keyword>
<evidence type="ECO:0000313" key="9">
    <source>
        <dbReference type="EMBL" id="KRN58714.1"/>
    </source>
</evidence>
<dbReference type="Proteomes" id="UP000050934">
    <property type="component" value="Unassembled WGS sequence"/>
</dbReference>
<feature type="region of interest" description="Disordered" evidence="7">
    <location>
        <begin position="30"/>
        <end position="52"/>
    </location>
</feature>
<dbReference type="OrthoDB" id="177750at2"/>
<dbReference type="GO" id="GO:0005576">
    <property type="term" value="C:extracellular region"/>
    <property type="evidence" value="ECO:0007669"/>
    <property type="project" value="TreeGrafter"/>
</dbReference>
<comment type="pathway">
    <text evidence="1 6">Cell wall biogenesis; peptidoglycan biosynthesis.</text>
</comment>
<proteinExistence type="predicted"/>
<dbReference type="InterPro" id="IPR038063">
    <property type="entry name" value="Transpep_catalytic_dom"/>
</dbReference>
<dbReference type="UniPathway" id="UPA00219"/>
<dbReference type="InterPro" id="IPR005490">
    <property type="entry name" value="LD_TPept_cat_dom"/>
</dbReference>
<name>A0A0R2I9W9_9LACO</name>
<feature type="active site" description="Nucleophile" evidence="6">
    <location>
        <position position="193"/>
    </location>
</feature>
<dbReference type="PROSITE" id="PS52029">
    <property type="entry name" value="LD_TPASE"/>
    <property type="match status" value="1"/>
</dbReference>
<feature type="active site" description="Proton donor/acceptor" evidence="6">
    <location>
        <position position="166"/>
    </location>
</feature>
<dbReference type="SUPFAM" id="SSF141523">
    <property type="entry name" value="L,D-transpeptidase catalytic domain-like"/>
    <property type="match status" value="1"/>
</dbReference>
<dbReference type="GO" id="GO:0018104">
    <property type="term" value="P:peptidoglycan-protein cross-linking"/>
    <property type="evidence" value="ECO:0007669"/>
    <property type="project" value="TreeGrafter"/>
</dbReference>
<dbReference type="CDD" id="cd16913">
    <property type="entry name" value="YkuD_like"/>
    <property type="match status" value="1"/>
</dbReference>
<keyword evidence="10" id="KW-1185">Reference proteome</keyword>
<keyword evidence="5 6" id="KW-0961">Cell wall biogenesis/degradation</keyword>
<keyword evidence="4 6" id="KW-0573">Peptidoglycan synthesis</keyword>
<dbReference type="GO" id="GO:0008360">
    <property type="term" value="P:regulation of cell shape"/>
    <property type="evidence" value="ECO:0007669"/>
    <property type="project" value="UniProtKB-UniRule"/>
</dbReference>
<dbReference type="GO" id="GO:0071972">
    <property type="term" value="F:peptidoglycan L,D-transpeptidase activity"/>
    <property type="evidence" value="ECO:0007669"/>
    <property type="project" value="TreeGrafter"/>
</dbReference>
<accession>A0A0R2I9W9</accession>
<evidence type="ECO:0000256" key="2">
    <source>
        <dbReference type="ARBA" id="ARBA00022679"/>
    </source>
</evidence>
<dbReference type="PANTHER" id="PTHR30582:SF2">
    <property type="entry name" value="L,D-TRANSPEPTIDASE YCIB-RELATED"/>
    <property type="match status" value="1"/>
</dbReference>
<evidence type="ECO:0000256" key="6">
    <source>
        <dbReference type="PROSITE-ProRule" id="PRU01373"/>
    </source>
</evidence>
<evidence type="ECO:0000313" key="10">
    <source>
        <dbReference type="Proteomes" id="UP000050934"/>
    </source>
</evidence>
<feature type="domain" description="L,D-TPase catalytic" evidence="8">
    <location>
        <begin position="84"/>
        <end position="217"/>
    </location>
</feature>
<dbReference type="EMBL" id="JQBW01000009">
    <property type="protein sequence ID" value="KRN58714.1"/>
    <property type="molecule type" value="Genomic_DNA"/>
</dbReference>
<protein>
    <submittedName>
        <fullName evidence="9">ErfK YbiS YcfS YnhG family protein</fullName>
    </submittedName>
</protein>
<dbReference type="Gene3D" id="2.40.440.10">
    <property type="entry name" value="L,D-transpeptidase catalytic domain-like"/>
    <property type="match status" value="1"/>
</dbReference>
<evidence type="ECO:0000256" key="5">
    <source>
        <dbReference type="ARBA" id="ARBA00023316"/>
    </source>
</evidence>
<evidence type="ECO:0000256" key="3">
    <source>
        <dbReference type="ARBA" id="ARBA00022960"/>
    </source>
</evidence>
<organism evidence="9 10">
    <name type="scientific">Limosilactobacillus secaliphilus</name>
    <dbReference type="NCBI Taxonomy" id="396268"/>
    <lineage>
        <taxon>Bacteria</taxon>
        <taxon>Bacillati</taxon>
        <taxon>Bacillota</taxon>
        <taxon>Bacilli</taxon>
        <taxon>Lactobacillales</taxon>
        <taxon>Lactobacillaceae</taxon>
        <taxon>Limosilactobacillus</taxon>
    </lineage>
</organism>
<gene>
    <name evidence="9" type="ORF">IV45_GL000338</name>
</gene>
<dbReference type="GO" id="GO:0016740">
    <property type="term" value="F:transferase activity"/>
    <property type="evidence" value="ECO:0007669"/>
    <property type="project" value="UniProtKB-KW"/>
</dbReference>
<dbReference type="InterPro" id="IPR050979">
    <property type="entry name" value="LD-transpeptidase"/>
</dbReference>
<evidence type="ECO:0000256" key="4">
    <source>
        <dbReference type="ARBA" id="ARBA00022984"/>
    </source>
</evidence>
<sequence>MIYIWFCILVLYLGAIRPLAYENKLPRSYTVDSPRVTNTTTSSDYSSSKGQNKEYTAQYMRKPIDWQKPSENRPYPNLHTVKNLNIRVNISQNRVYICDGSKTIYTMYCSAGNYGTNPQTHKRVSATPTGTFYIQPERGASFYNASLHEGANYYVSWLNHGEYLFHTVPTVANGQYNVKEANKLGKSTGSHGCIRLSVPDARWMMQNMPTGTKVVIQN</sequence>
<evidence type="ECO:0000256" key="1">
    <source>
        <dbReference type="ARBA" id="ARBA00004752"/>
    </source>
</evidence>
<reference evidence="9 10" key="1">
    <citation type="journal article" date="2015" name="Genome Announc.">
        <title>Expanding the biotechnology potential of lactobacilli through comparative genomics of 213 strains and associated genera.</title>
        <authorList>
            <person name="Sun Z."/>
            <person name="Harris H.M."/>
            <person name="McCann A."/>
            <person name="Guo C."/>
            <person name="Argimon S."/>
            <person name="Zhang W."/>
            <person name="Yang X."/>
            <person name="Jeffery I.B."/>
            <person name="Cooney J.C."/>
            <person name="Kagawa T.F."/>
            <person name="Liu W."/>
            <person name="Song Y."/>
            <person name="Salvetti E."/>
            <person name="Wrobel A."/>
            <person name="Rasinkangas P."/>
            <person name="Parkhill J."/>
            <person name="Rea M.C."/>
            <person name="O'Sullivan O."/>
            <person name="Ritari J."/>
            <person name="Douillard F.P."/>
            <person name="Paul Ross R."/>
            <person name="Yang R."/>
            <person name="Briner A.E."/>
            <person name="Felis G.E."/>
            <person name="de Vos W.M."/>
            <person name="Barrangou R."/>
            <person name="Klaenhammer T.R."/>
            <person name="Caufield P.W."/>
            <person name="Cui Y."/>
            <person name="Zhang H."/>
            <person name="O'Toole P.W."/>
        </authorList>
    </citation>
    <scope>NUCLEOTIDE SEQUENCE [LARGE SCALE GENOMIC DNA]</scope>
    <source>
        <strain evidence="9 10">DSM 17896</strain>
    </source>
</reference>
<evidence type="ECO:0000256" key="7">
    <source>
        <dbReference type="SAM" id="MobiDB-lite"/>
    </source>
</evidence>
<dbReference type="PANTHER" id="PTHR30582">
    <property type="entry name" value="L,D-TRANSPEPTIDASE"/>
    <property type="match status" value="1"/>
</dbReference>
<dbReference type="RefSeq" id="WP_057741206.1">
    <property type="nucleotide sequence ID" value="NZ_JQBW01000009.1"/>
</dbReference>
<feature type="compositionally biased region" description="Low complexity" evidence="7">
    <location>
        <begin position="37"/>
        <end position="48"/>
    </location>
</feature>
<dbReference type="AlphaFoldDB" id="A0A0R2I9W9"/>
<evidence type="ECO:0000259" key="8">
    <source>
        <dbReference type="PROSITE" id="PS52029"/>
    </source>
</evidence>
<dbReference type="GO" id="GO:0071555">
    <property type="term" value="P:cell wall organization"/>
    <property type="evidence" value="ECO:0007669"/>
    <property type="project" value="UniProtKB-UniRule"/>
</dbReference>
<keyword evidence="2" id="KW-0808">Transferase</keyword>
<dbReference type="Pfam" id="PF03734">
    <property type="entry name" value="YkuD"/>
    <property type="match status" value="1"/>
</dbReference>
<dbReference type="PATRIC" id="fig|396268.3.peg.342"/>